<comment type="caution">
    <text evidence="5">The sequence shown here is derived from an EMBL/GenBank/DDBJ whole genome shotgun (WGS) entry which is preliminary data.</text>
</comment>
<dbReference type="InterPro" id="IPR029000">
    <property type="entry name" value="Cyclophilin-like_dom_sf"/>
</dbReference>
<protein>
    <submittedName>
        <fullName evidence="5">KipI family sensor histidine kinase inhibitor</fullName>
    </submittedName>
</protein>
<dbReference type="SUPFAM" id="SSF50891">
    <property type="entry name" value="Cyclophilin-like"/>
    <property type="match status" value="1"/>
</dbReference>
<dbReference type="Proteomes" id="UP000559987">
    <property type="component" value="Unassembled WGS sequence"/>
</dbReference>
<dbReference type="AlphaFoldDB" id="A0A839UPD9"/>
<dbReference type="NCBIfam" id="TIGR00370">
    <property type="entry name" value="5-oxoprolinase subunit PxpB"/>
    <property type="match status" value="1"/>
</dbReference>
<keyword evidence="2" id="KW-0378">Hydrolase</keyword>
<dbReference type="PANTHER" id="PTHR34698">
    <property type="entry name" value="5-OXOPROLINASE SUBUNIT B"/>
    <property type="match status" value="1"/>
</dbReference>
<organism evidence="5 6">
    <name type="scientific">Simiduia aestuariiviva</name>
    <dbReference type="NCBI Taxonomy" id="1510459"/>
    <lineage>
        <taxon>Bacteria</taxon>
        <taxon>Pseudomonadati</taxon>
        <taxon>Pseudomonadota</taxon>
        <taxon>Gammaproteobacteria</taxon>
        <taxon>Cellvibrionales</taxon>
        <taxon>Cellvibrionaceae</taxon>
        <taxon>Simiduia</taxon>
    </lineage>
</organism>
<name>A0A839UPD9_9GAMM</name>
<keyword evidence="6" id="KW-1185">Reference proteome</keyword>
<accession>A0A839UPD9</accession>
<feature type="domain" description="Carboxyltransferase" evidence="4">
    <location>
        <begin position="5"/>
        <end position="207"/>
    </location>
</feature>
<dbReference type="SMART" id="SM00796">
    <property type="entry name" value="AHS1"/>
    <property type="match status" value="1"/>
</dbReference>
<dbReference type="Gene3D" id="3.30.1360.40">
    <property type="match status" value="1"/>
</dbReference>
<dbReference type="GO" id="GO:0005524">
    <property type="term" value="F:ATP binding"/>
    <property type="evidence" value="ECO:0007669"/>
    <property type="project" value="UniProtKB-KW"/>
</dbReference>
<dbReference type="Pfam" id="PF02682">
    <property type="entry name" value="CT_C_D"/>
    <property type="match status" value="1"/>
</dbReference>
<keyword evidence="1" id="KW-0547">Nucleotide-binding</keyword>
<reference evidence="5 6" key="1">
    <citation type="submission" date="2020-08" db="EMBL/GenBank/DDBJ databases">
        <title>Genomic Encyclopedia of Type Strains, Phase III (KMG-III): the genomes of soil and plant-associated and newly described type strains.</title>
        <authorList>
            <person name="Whitman W."/>
        </authorList>
    </citation>
    <scope>NUCLEOTIDE SEQUENCE [LARGE SCALE GENOMIC DNA]</scope>
    <source>
        <strain evidence="5 6">CECT 8571</strain>
    </source>
</reference>
<dbReference type="InterPro" id="IPR003833">
    <property type="entry name" value="CT_C_D"/>
</dbReference>
<evidence type="ECO:0000259" key="4">
    <source>
        <dbReference type="SMART" id="SM00796"/>
    </source>
</evidence>
<dbReference type="EMBL" id="JACHXZ010000004">
    <property type="protein sequence ID" value="MBB3169712.1"/>
    <property type="molecule type" value="Genomic_DNA"/>
</dbReference>
<dbReference type="InterPro" id="IPR010016">
    <property type="entry name" value="PxpB"/>
</dbReference>
<evidence type="ECO:0000256" key="1">
    <source>
        <dbReference type="ARBA" id="ARBA00022741"/>
    </source>
</evidence>
<dbReference type="GO" id="GO:0016787">
    <property type="term" value="F:hydrolase activity"/>
    <property type="evidence" value="ECO:0007669"/>
    <property type="project" value="UniProtKB-KW"/>
</dbReference>
<dbReference type="RefSeq" id="WP_221197320.1">
    <property type="nucleotide sequence ID" value="NZ_JACHXZ010000004.1"/>
</dbReference>
<dbReference type="Gene3D" id="2.40.100.10">
    <property type="entry name" value="Cyclophilin-like"/>
    <property type="match status" value="1"/>
</dbReference>
<gene>
    <name evidence="5" type="ORF">FHS30_002925</name>
</gene>
<evidence type="ECO:0000313" key="5">
    <source>
        <dbReference type="EMBL" id="MBB3169712.1"/>
    </source>
</evidence>
<proteinExistence type="predicted"/>
<evidence type="ECO:0000256" key="2">
    <source>
        <dbReference type="ARBA" id="ARBA00022801"/>
    </source>
</evidence>
<dbReference type="PANTHER" id="PTHR34698:SF2">
    <property type="entry name" value="5-OXOPROLINASE SUBUNIT B"/>
    <property type="match status" value="1"/>
</dbReference>
<sequence length="231" mass="24906">MMPDMRIETAGSNALIVYFGAPDAGIDDTAAAQVAACADALRAQNPRWLEDLVASYGSLLVVYDPLLVDPLTVRACVRNCALVDASHHQEGQLIRLPVYYHPEVGPDLADVAKRANMSVEQVVSIHHDTIYRVYAIGFAPGFAYLGQVDERIATPRLATPRTKVPKGAVAIADRQTAVYPAASPGGWNLIGRCPTPMFDPKADPCMPVQSGDRVQFYPITRDEFIAAGGSL</sequence>
<evidence type="ECO:0000256" key="3">
    <source>
        <dbReference type="ARBA" id="ARBA00022840"/>
    </source>
</evidence>
<evidence type="ECO:0000313" key="6">
    <source>
        <dbReference type="Proteomes" id="UP000559987"/>
    </source>
</evidence>
<dbReference type="SUPFAM" id="SSF160467">
    <property type="entry name" value="PH0987 N-terminal domain-like"/>
    <property type="match status" value="1"/>
</dbReference>
<keyword evidence="3" id="KW-0067">ATP-binding</keyword>